<accession>A0ACC1HLC0</accession>
<evidence type="ECO:0000313" key="1">
    <source>
        <dbReference type="EMBL" id="KAJ1677360.1"/>
    </source>
</evidence>
<dbReference type="EMBL" id="JAMZIH010002573">
    <property type="protein sequence ID" value="KAJ1677360.1"/>
    <property type="molecule type" value="Genomic_DNA"/>
</dbReference>
<dbReference type="Proteomes" id="UP001145114">
    <property type="component" value="Unassembled WGS sequence"/>
</dbReference>
<proteinExistence type="predicted"/>
<gene>
    <name evidence="1" type="ORF">EV182_006339</name>
</gene>
<evidence type="ECO:0000313" key="2">
    <source>
        <dbReference type="Proteomes" id="UP001145114"/>
    </source>
</evidence>
<organism evidence="1 2">
    <name type="scientific">Spiromyces aspiralis</name>
    <dbReference type="NCBI Taxonomy" id="68401"/>
    <lineage>
        <taxon>Eukaryota</taxon>
        <taxon>Fungi</taxon>
        <taxon>Fungi incertae sedis</taxon>
        <taxon>Zoopagomycota</taxon>
        <taxon>Kickxellomycotina</taxon>
        <taxon>Kickxellomycetes</taxon>
        <taxon>Kickxellales</taxon>
        <taxon>Kickxellaceae</taxon>
        <taxon>Spiromyces</taxon>
    </lineage>
</organism>
<reference evidence="1" key="1">
    <citation type="submission" date="2022-06" db="EMBL/GenBank/DDBJ databases">
        <title>Phylogenomic reconstructions and comparative analyses of Kickxellomycotina fungi.</title>
        <authorList>
            <person name="Reynolds N.K."/>
            <person name="Stajich J.E."/>
            <person name="Barry K."/>
            <person name="Grigoriev I.V."/>
            <person name="Crous P."/>
            <person name="Smith M.E."/>
        </authorList>
    </citation>
    <scope>NUCLEOTIDE SEQUENCE</scope>
    <source>
        <strain evidence="1">RSA 2271</strain>
    </source>
</reference>
<feature type="non-terminal residue" evidence="1">
    <location>
        <position position="181"/>
    </location>
</feature>
<sequence>FAPSSWSASSIPQPHDDDDDDDLPTNIGDYSRKGKEPDTMFDPGTHISALDDGNDTQLSSILVPRSDSIVASESLRHRNSWEISEFDDQLFDDMPAVVTRDDSTHVYQLHHDQEHPAPSTMPLSNRRQLPASSTSATVATTYPSEDEIGALSRKDLPHMFNPMHADPEDADPDAPPIGFYS</sequence>
<feature type="non-terminal residue" evidence="1">
    <location>
        <position position="1"/>
    </location>
</feature>
<protein>
    <submittedName>
        <fullName evidence="1">Uncharacterized protein</fullName>
    </submittedName>
</protein>
<keyword evidence="2" id="KW-1185">Reference proteome</keyword>
<name>A0ACC1HLC0_9FUNG</name>
<comment type="caution">
    <text evidence="1">The sequence shown here is derived from an EMBL/GenBank/DDBJ whole genome shotgun (WGS) entry which is preliminary data.</text>
</comment>